<gene>
    <name evidence="1" type="ORF">AML91_01870</name>
    <name evidence="2" type="ORF">SAMN05216191_13431</name>
</gene>
<evidence type="ECO:0000313" key="4">
    <source>
        <dbReference type="Proteomes" id="UP000182783"/>
    </source>
</evidence>
<reference evidence="1 3" key="1">
    <citation type="submission" date="2015-08" db="EMBL/GenBank/DDBJ databases">
        <title>Genome of Paenibacillus jilunlii.</title>
        <authorList>
            <person name="Sant'Anna F.H."/>
            <person name="Ambrosini A."/>
            <person name="Souza R."/>
            <person name="Bach E."/>
            <person name="Fernandes G."/>
            <person name="Balsanelli E."/>
            <person name="Baura V.A."/>
            <person name="Pedrosa F.O."/>
            <person name="Souza E.M."/>
            <person name="Passaglia L."/>
        </authorList>
    </citation>
    <scope>NUCLEOTIDE SEQUENCE [LARGE SCALE GENOMIC DNA]</scope>
    <source>
        <strain evidence="1 3">DSM 23019</strain>
    </source>
</reference>
<keyword evidence="3" id="KW-1185">Reference proteome</keyword>
<dbReference type="RefSeq" id="WP_062519450.1">
    <property type="nucleotide sequence ID" value="NZ_CP048429.1"/>
</dbReference>
<dbReference type="AlphaFoldDB" id="A0A1H0A0V9"/>
<evidence type="ECO:0000313" key="1">
    <source>
        <dbReference type="EMBL" id="KWX79941.1"/>
    </source>
</evidence>
<organism evidence="2 4">
    <name type="scientific">Paenibacillus jilunlii</name>
    <dbReference type="NCBI Taxonomy" id="682956"/>
    <lineage>
        <taxon>Bacteria</taxon>
        <taxon>Bacillati</taxon>
        <taxon>Bacillota</taxon>
        <taxon>Bacilli</taxon>
        <taxon>Bacillales</taxon>
        <taxon>Paenibacillaceae</taxon>
        <taxon>Paenibacillus</taxon>
    </lineage>
</organism>
<dbReference type="EMBL" id="LIPY01000082">
    <property type="protein sequence ID" value="KWX79941.1"/>
    <property type="molecule type" value="Genomic_DNA"/>
</dbReference>
<reference evidence="2 4" key="2">
    <citation type="submission" date="2016-10" db="EMBL/GenBank/DDBJ databases">
        <authorList>
            <person name="de Groot N.N."/>
        </authorList>
    </citation>
    <scope>NUCLEOTIDE SEQUENCE [LARGE SCALE GENOMIC DNA]</scope>
    <source>
        <strain evidence="2 4">CGMCC 1.10239</strain>
    </source>
</reference>
<dbReference type="EMBL" id="FNGM01000034">
    <property type="protein sequence ID" value="SDN27359.1"/>
    <property type="molecule type" value="Genomic_DNA"/>
</dbReference>
<evidence type="ECO:0000313" key="3">
    <source>
        <dbReference type="Proteomes" id="UP000070252"/>
    </source>
</evidence>
<dbReference type="Proteomes" id="UP000070252">
    <property type="component" value="Unassembled WGS sequence"/>
</dbReference>
<accession>A0A1H0A0V9</accession>
<evidence type="ECO:0000313" key="2">
    <source>
        <dbReference type="EMBL" id="SDN27359.1"/>
    </source>
</evidence>
<dbReference type="Proteomes" id="UP000182783">
    <property type="component" value="Unassembled WGS sequence"/>
</dbReference>
<protein>
    <submittedName>
        <fullName evidence="2">Uncharacterized protein</fullName>
    </submittedName>
</protein>
<proteinExistence type="predicted"/>
<name>A0A1H0A0V9_9BACL</name>
<dbReference type="OrthoDB" id="2940686at2"/>
<sequence length="92" mass="10529">MNKLTEMKAAYEILEDGVALIPDYTILAAIALKDFKYLISLLEEKDKALSFYADEDMYFRKPQHQLTFIEADFGKMARKALNTSTNNEGETL</sequence>